<organism evidence="2 3">
    <name type="scientific">Prorocentrum cordatum</name>
    <dbReference type="NCBI Taxonomy" id="2364126"/>
    <lineage>
        <taxon>Eukaryota</taxon>
        <taxon>Sar</taxon>
        <taxon>Alveolata</taxon>
        <taxon>Dinophyceae</taxon>
        <taxon>Prorocentrales</taxon>
        <taxon>Prorocentraceae</taxon>
        <taxon>Prorocentrum</taxon>
    </lineage>
</organism>
<keyword evidence="3" id="KW-1185">Reference proteome</keyword>
<feature type="non-terminal residue" evidence="2">
    <location>
        <position position="1"/>
    </location>
</feature>
<evidence type="ECO:0000313" key="3">
    <source>
        <dbReference type="Proteomes" id="UP001189429"/>
    </source>
</evidence>
<name>A0ABN9UW25_9DINO</name>
<gene>
    <name evidence="2" type="ORF">PCOR1329_LOCUS52265</name>
</gene>
<proteinExistence type="predicted"/>
<feature type="transmembrane region" description="Helical" evidence="1">
    <location>
        <begin position="97"/>
        <end position="117"/>
    </location>
</feature>
<keyword evidence="1" id="KW-0472">Membrane</keyword>
<sequence length="293" mass="31281">EATGREANNSPDFIDKKINHEGIGHRAEEVNRERIGHRVRRINRAWIGRHTGGSIEVGPRVSRASPSLGLRIAALISSMAAARATPTAPPTEEDANAMIHVMLAVLFAMTTAAIYLARQMREIGALIRQSQEIERMPRLIHADDNRTRGSTPTTATGTVTRTRTLMKVGSGGPEPMGIESDSAIFGEEPVQITGQRTAKAEIKAAPRDLDFAGISAKLLKAGLEDIPAAIEVSERVARRCNPEGKQVIKGEANKMASGIGYYVDPESIDGLLSVRGAFCSVEKAKAALAASGG</sequence>
<dbReference type="Proteomes" id="UP001189429">
    <property type="component" value="Unassembled WGS sequence"/>
</dbReference>
<protein>
    <submittedName>
        <fullName evidence="2">Uncharacterized protein</fullName>
    </submittedName>
</protein>
<evidence type="ECO:0000313" key="2">
    <source>
        <dbReference type="EMBL" id="CAK0864347.1"/>
    </source>
</evidence>
<dbReference type="EMBL" id="CAUYUJ010016358">
    <property type="protein sequence ID" value="CAK0864347.1"/>
    <property type="molecule type" value="Genomic_DNA"/>
</dbReference>
<evidence type="ECO:0000256" key="1">
    <source>
        <dbReference type="SAM" id="Phobius"/>
    </source>
</evidence>
<keyword evidence="1" id="KW-0812">Transmembrane</keyword>
<comment type="caution">
    <text evidence="2">The sequence shown here is derived from an EMBL/GenBank/DDBJ whole genome shotgun (WGS) entry which is preliminary data.</text>
</comment>
<accession>A0ABN9UW25</accession>
<reference evidence="2" key="1">
    <citation type="submission" date="2023-10" db="EMBL/GenBank/DDBJ databases">
        <authorList>
            <person name="Chen Y."/>
            <person name="Shah S."/>
            <person name="Dougan E. K."/>
            <person name="Thang M."/>
            <person name="Chan C."/>
        </authorList>
    </citation>
    <scope>NUCLEOTIDE SEQUENCE [LARGE SCALE GENOMIC DNA]</scope>
</reference>
<keyword evidence="1" id="KW-1133">Transmembrane helix</keyword>